<dbReference type="EMBL" id="JADVKH010000070">
    <property type="protein sequence ID" value="MBJ9690147.1"/>
    <property type="molecule type" value="Genomic_DNA"/>
</dbReference>
<protein>
    <submittedName>
        <fullName evidence="1">Uncharacterized protein</fullName>
    </submittedName>
</protein>
<gene>
    <name evidence="1" type="ORF">I5589_24015</name>
</gene>
<comment type="caution">
    <text evidence="1">The sequence shown here is derived from an EMBL/GenBank/DDBJ whole genome shotgun (WGS) entry which is preliminary data.</text>
</comment>
<dbReference type="RefSeq" id="WP_200092171.1">
    <property type="nucleotide sequence ID" value="NZ_JADVKH010000070.1"/>
</dbReference>
<dbReference type="Proteomes" id="UP000808215">
    <property type="component" value="Unassembled WGS sequence"/>
</dbReference>
<organism evidence="1 2">
    <name type="scientific">Burkholderia vietnamiensis</name>
    <dbReference type="NCBI Taxonomy" id="60552"/>
    <lineage>
        <taxon>Bacteria</taxon>
        <taxon>Pseudomonadati</taxon>
        <taxon>Pseudomonadota</taxon>
        <taxon>Betaproteobacteria</taxon>
        <taxon>Burkholderiales</taxon>
        <taxon>Burkholderiaceae</taxon>
        <taxon>Burkholderia</taxon>
        <taxon>Burkholderia cepacia complex</taxon>
    </lineage>
</organism>
<evidence type="ECO:0000313" key="2">
    <source>
        <dbReference type="Proteomes" id="UP000808215"/>
    </source>
</evidence>
<reference evidence="1 2" key="1">
    <citation type="submission" date="2020-11" db="EMBL/GenBank/DDBJ databases">
        <title>Enhanced detection system for hospital associated transmission using whole genome sequencing surveillance.</title>
        <authorList>
            <person name="Harrison L.H."/>
            <person name="Van Tyne D."/>
            <person name="Marsh J.W."/>
            <person name="Griffith M.P."/>
            <person name="Snyder D.J."/>
            <person name="Cooper V.S."/>
            <person name="Mustapha M."/>
        </authorList>
    </citation>
    <scope>NUCLEOTIDE SEQUENCE [LARGE SCALE GENOMIC DNA]</scope>
    <source>
        <strain evidence="1 2">BC00020</strain>
    </source>
</reference>
<name>A0ABS1B158_BURVI</name>
<accession>A0ABS1B158</accession>
<sequence length="107" mass="12089">MKHAGLAALGQLESTLRDLREFPDLRERSTGVFYRKSRSFLHFHEDATGLYADLRVGQEFERFPVNSAIDRDVLMAAVHRCVGIIGSYLKLCNTQDPFGPVKVLNHA</sequence>
<evidence type="ECO:0000313" key="1">
    <source>
        <dbReference type="EMBL" id="MBJ9690147.1"/>
    </source>
</evidence>
<keyword evidence="2" id="KW-1185">Reference proteome</keyword>
<proteinExistence type="predicted"/>